<feature type="domain" description="DUF4333" evidence="2">
    <location>
        <begin position="25"/>
        <end position="94"/>
    </location>
</feature>
<name>A0A852VW05_PSEA5</name>
<dbReference type="Pfam" id="PF14230">
    <property type="entry name" value="DUF4333"/>
    <property type="match status" value="2"/>
</dbReference>
<evidence type="ECO:0000256" key="1">
    <source>
        <dbReference type="SAM" id="SignalP"/>
    </source>
</evidence>
<feature type="domain" description="DUF4333" evidence="2">
    <location>
        <begin position="103"/>
        <end position="168"/>
    </location>
</feature>
<dbReference type="Proteomes" id="UP000549695">
    <property type="component" value="Unassembled WGS sequence"/>
</dbReference>
<protein>
    <recommendedName>
        <fullName evidence="2">DUF4333 domain-containing protein</fullName>
    </recommendedName>
</protein>
<organism evidence="3 4">
    <name type="scientific">Pseudonocardia alni</name>
    <name type="common">Amycolata alni</name>
    <dbReference type="NCBI Taxonomy" id="33907"/>
    <lineage>
        <taxon>Bacteria</taxon>
        <taxon>Bacillati</taxon>
        <taxon>Actinomycetota</taxon>
        <taxon>Actinomycetes</taxon>
        <taxon>Pseudonocardiales</taxon>
        <taxon>Pseudonocardiaceae</taxon>
        <taxon>Pseudonocardia</taxon>
    </lineage>
</organism>
<dbReference type="AlphaFoldDB" id="A0A852VW05"/>
<dbReference type="InterPro" id="IPR025637">
    <property type="entry name" value="DUF4333"/>
</dbReference>
<evidence type="ECO:0000313" key="3">
    <source>
        <dbReference type="EMBL" id="NYG01138.1"/>
    </source>
</evidence>
<feature type="chain" id="PRO_5032499849" description="DUF4333 domain-containing protein" evidence="1">
    <location>
        <begin position="32"/>
        <end position="178"/>
    </location>
</feature>
<proteinExistence type="predicted"/>
<evidence type="ECO:0000313" key="4">
    <source>
        <dbReference type="Proteomes" id="UP000549695"/>
    </source>
</evidence>
<dbReference type="EMBL" id="JACCCZ010000001">
    <property type="protein sequence ID" value="NYG01138.1"/>
    <property type="molecule type" value="Genomic_DNA"/>
</dbReference>
<comment type="caution">
    <text evidence="3">The sequence shown here is derived from an EMBL/GenBank/DDBJ whole genome shotgun (WGS) entry which is preliminary data.</text>
</comment>
<dbReference type="GeneID" id="98051219"/>
<dbReference type="PROSITE" id="PS51257">
    <property type="entry name" value="PROKAR_LIPOPROTEIN"/>
    <property type="match status" value="1"/>
</dbReference>
<sequence>MNATLRSLARLGLVAAATGTVLFGTTACSLASVPADSVEQQIVSKLGAQGVSLDNGKADCATDLDATVGASQTCEFHSGGQPVGAVVTVTAVDGDNVSFDITTEPRPVPKALLQDTVGSLVAQNAGVPIDATTCDGDLAPTTGQAVGCRVTSGEDSIDVRATVTEVQGGLVNFDVEQV</sequence>
<accession>A0A852VW05</accession>
<reference evidence="3 4" key="1">
    <citation type="submission" date="2020-07" db="EMBL/GenBank/DDBJ databases">
        <title>Sequencing the genomes of 1000 actinobacteria strains.</title>
        <authorList>
            <person name="Klenk H.-P."/>
        </authorList>
    </citation>
    <scope>NUCLEOTIDE SEQUENCE [LARGE SCALE GENOMIC DNA]</scope>
    <source>
        <strain evidence="3 4">DSM 44749</strain>
    </source>
</reference>
<feature type="signal peptide" evidence="1">
    <location>
        <begin position="1"/>
        <end position="31"/>
    </location>
</feature>
<keyword evidence="1" id="KW-0732">Signal</keyword>
<dbReference type="RefSeq" id="WP_179760644.1">
    <property type="nucleotide sequence ID" value="NZ_BAAAJZ010000008.1"/>
</dbReference>
<evidence type="ECO:0000259" key="2">
    <source>
        <dbReference type="Pfam" id="PF14230"/>
    </source>
</evidence>
<keyword evidence="4" id="KW-1185">Reference proteome</keyword>
<gene>
    <name evidence="3" type="ORF">HDA37_001423</name>
</gene>